<dbReference type="PANTHER" id="PTHR15654:SF1">
    <property type="entry name" value="COILED-COIL DOMAIN-CONTAINING PROTEIN 96"/>
    <property type="match status" value="1"/>
</dbReference>
<feature type="compositionally biased region" description="Low complexity" evidence="5">
    <location>
        <begin position="124"/>
        <end position="144"/>
    </location>
</feature>
<feature type="compositionally biased region" description="Basic and acidic residues" evidence="5">
    <location>
        <begin position="55"/>
        <end position="66"/>
    </location>
</feature>
<gene>
    <name evidence="7" type="ORF">AAFF_G00108380</name>
</gene>
<keyword evidence="3" id="KW-0966">Cell projection</keyword>
<dbReference type="GO" id="GO:0060271">
    <property type="term" value="P:cilium assembly"/>
    <property type="evidence" value="ECO:0007669"/>
    <property type="project" value="TreeGrafter"/>
</dbReference>
<evidence type="ECO:0000256" key="5">
    <source>
        <dbReference type="SAM" id="MobiDB-lite"/>
    </source>
</evidence>
<feature type="coiled-coil region" evidence="4">
    <location>
        <begin position="393"/>
        <end position="420"/>
    </location>
</feature>
<dbReference type="Pfam" id="PF13870">
    <property type="entry name" value="CCDC113_CCDC96_CC"/>
    <property type="match status" value="1"/>
</dbReference>
<evidence type="ECO:0000256" key="1">
    <source>
        <dbReference type="ARBA" id="ARBA00004138"/>
    </source>
</evidence>
<feature type="coiled-coil region" evidence="4">
    <location>
        <begin position="503"/>
        <end position="530"/>
    </location>
</feature>
<dbReference type="InterPro" id="IPR051885">
    <property type="entry name" value="CC_CF"/>
</dbReference>
<organism evidence="7 8">
    <name type="scientific">Aldrovandia affinis</name>
    <dbReference type="NCBI Taxonomy" id="143900"/>
    <lineage>
        <taxon>Eukaryota</taxon>
        <taxon>Metazoa</taxon>
        <taxon>Chordata</taxon>
        <taxon>Craniata</taxon>
        <taxon>Vertebrata</taxon>
        <taxon>Euteleostomi</taxon>
        <taxon>Actinopterygii</taxon>
        <taxon>Neopterygii</taxon>
        <taxon>Teleostei</taxon>
        <taxon>Notacanthiformes</taxon>
        <taxon>Halosauridae</taxon>
        <taxon>Aldrovandia</taxon>
    </lineage>
</organism>
<feature type="compositionally biased region" description="Basic and acidic residues" evidence="5">
    <location>
        <begin position="167"/>
        <end position="188"/>
    </location>
</feature>
<dbReference type="GO" id="GO:0036064">
    <property type="term" value="C:ciliary basal body"/>
    <property type="evidence" value="ECO:0007669"/>
    <property type="project" value="TreeGrafter"/>
</dbReference>
<dbReference type="InterPro" id="IPR025254">
    <property type="entry name" value="CCDC113/CCDC96_CC"/>
</dbReference>
<feature type="coiled-coil region" evidence="4">
    <location>
        <begin position="265"/>
        <end position="356"/>
    </location>
</feature>
<reference evidence="7" key="1">
    <citation type="journal article" date="2023" name="Science">
        <title>Genome structures resolve the early diversification of teleost fishes.</title>
        <authorList>
            <person name="Parey E."/>
            <person name="Louis A."/>
            <person name="Montfort J."/>
            <person name="Bouchez O."/>
            <person name="Roques C."/>
            <person name="Iampietro C."/>
            <person name="Lluch J."/>
            <person name="Castinel A."/>
            <person name="Donnadieu C."/>
            <person name="Desvignes T."/>
            <person name="Floi Bucao C."/>
            <person name="Jouanno E."/>
            <person name="Wen M."/>
            <person name="Mejri S."/>
            <person name="Dirks R."/>
            <person name="Jansen H."/>
            <person name="Henkel C."/>
            <person name="Chen W.J."/>
            <person name="Zahm M."/>
            <person name="Cabau C."/>
            <person name="Klopp C."/>
            <person name="Thompson A.W."/>
            <person name="Robinson-Rechavi M."/>
            <person name="Braasch I."/>
            <person name="Lecointre G."/>
            <person name="Bobe J."/>
            <person name="Postlethwait J.H."/>
            <person name="Berthelot C."/>
            <person name="Roest Crollius H."/>
            <person name="Guiguen Y."/>
        </authorList>
    </citation>
    <scope>NUCLEOTIDE SEQUENCE</scope>
    <source>
        <strain evidence="7">NC1722</strain>
    </source>
</reference>
<keyword evidence="2 4" id="KW-0175">Coiled coil</keyword>
<dbReference type="Proteomes" id="UP001221898">
    <property type="component" value="Unassembled WGS sequence"/>
</dbReference>
<feature type="compositionally biased region" description="Basic and acidic residues" evidence="5">
    <location>
        <begin position="36"/>
        <end position="47"/>
    </location>
</feature>
<keyword evidence="8" id="KW-1185">Reference proteome</keyword>
<accession>A0AAD7WBX1</accession>
<feature type="region of interest" description="Disordered" evidence="5">
    <location>
        <begin position="1"/>
        <end position="214"/>
    </location>
</feature>
<dbReference type="GO" id="GO:0005930">
    <property type="term" value="C:axoneme"/>
    <property type="evidence" value="ECO:0007669"/>
    <property type="project" value="TreeGrafter"/>
</dbReference>
<evidence type="ECO:0000256" key="2">
    <source>
        <dbReference type="ARBA" id="ARBA00023054"/>
    </source>
</evidence>
<evidence type="ECO:0000256" key="3">
    <source>
        <dbReference type="ARBA" id="ARBA00023273"/>
    </source>
</evidence>
<sequence length="540" mass="60117">MEVNEVASTKLESPVDESNPDAVGNSEEIIENDNETPPKDAADESSVHNECAGADESRNTDIHDESASGPADNGDPIAEEGEVVAHRANEKNGSSGSNVIPKEEMAVDAEESAGENATGEPAEGETAVADTGGTAEEGAAQGAEPPTSETFQEGKEQELNLSTRAPVADDGRPELEEEDKERGEESPKVHPAGSESESSPVAGGKEEAEERTPCIDYEAYEKELLELQSEKDRHSHVNAQLQMKLVEYFRKKTGEEARPETEAAAADHEQRYLKCMASMEDLKQEHAQSSVHLERQAEELRTQMQERVDQADREWRAFMALKKDMATAILAQRVGRQAALAEVAQIQASEQRKENELIQVRMENIKLRNVAERIEALLTASTDLTDGLHLIDFEQLKIENQTYEEKIEERNEELVKLRRRVGRSVQSLTHVTAKLHLLQVENQAQKDQRADVDAVVNRKRDALTRTKQVRDGIRADTPQLRQRCGLLGNETLLRDFEEKVSCSESMEERLEMLKSRHAELSRKCTKVKKKLEQGRQTAGN</sequence>
<evidence type="ECO:0000259" key="6">
    <source>
        <dbReference type="Pfam" id="PF13870"/>
    </source>
</evidence>
<evidence type="ECO:0000256" key="4">
    <source>
        <dbReference type="SAM" id="Coils"/>
    </source>
</evidence>
<proteinExistence type="predicted"/>
<protein>
    <recommendedName>
        <fullName evidence="6">CCDC113/CCDC96 coiled-coil domain-containing protein</fullName>
    </recommendedName>
</protein>
<dbReference type="AlphaFoldDB" id="A0AAD7WBX1"/>
<name>A0AAD7WBX1_9TELE</name>
<feature type="compositionally biased region" description="Polar residues" evidence="5">
    <location>
        <begin position="1"/>
        <end position="11"/>
    </location>
</feature>
<evidence type="ECO:0000313" key="7">
    <source>
        <dbReference type="EMBL" id="KAJ8390269.1"/>
    </source>
</evidence>
<comment type="caution">
    <text evidence="7">The sequence shown here is derived from an EMBL/GenBank/DDBJ whole genome shotgun (WGS) entry which is preliminary data.</text>
</comment>
<comment type="subcellular location">
    <subcellularLocation>
        <location evidence="1">Cell projection</location>
        <location evidence="1">Cilium</location>
    </subcellularLocation>
</comment>
<feature type="compositionally biased region" description="Basic and acidic residues" evidence="5">
    <location>
        <begin position="204"/>
        <end position="214"/>
    </location>
</feature>
<feature type="domain" description="CCDC113/CCDC96 coiled-coil" evidence="6">
    <location>
        <begin position="351"/>
        <end position="525"/>
    </location>
</feature>
<dbReference type="PANTHER" id="PTHR15654">
    <property type="entry name" value="COILED-COIL DOMAIN-CONTAINING PROTEIN 113-RELATED"/>
    <property type="match status" value="1"/>
</dbReference>
<evidence type="ECO:0000313" key="8">
    <source>
        <dbReference type="Proteomes" id="UP001221898"/>
    </source>
</evidence>
<dbReference type="EMBL" id="JAINUG010000171">
    <property type="protein sequence ID" value="KAJ8390269.1"/>
    <property type="molecule type" value="Genomic_DNA"/>
</dbReference>